<dbReference type="OMA" id="KPARFGF"/>
<evidence type="ECO:0000256" key="4">
    <source>
        <dbReference type="ARBA" id="ARBA00023180"/>
    </source>
</evidence>
<dbReference type="PANTHER" id="PTHR22835:SF681">
    <property type="entry name" value="OS01G0216300 PROTEIN"/>
    <property type="match status" value="1"/>
</dbReference>
<dbReference type="SUPFAM" id="SSF52266">
    <property type="entry name" value="SGNH hydrolase"/>
    <property type="match status" value="1"/>
</dbReference>
<dbReference type="EMBL" id="CM027682">
    <property type="protein sequence ID" value="KAG0535935.1"/>
    <property type="molecule type" value="Genomic_DNA"/>
</dbReference>
<keyword evidence="4" id="KW-0325">Glycoprotein</keyword>
<comment type="similarity">
    <text evidence="1">Belongs to the 'GDSL' lipolytic enzyme family.</text>
</comment>
<keyword evidence="2 5" id="KW-0732">Signal</keyword>
<protein>
    <recommendedName>
        <fullName evidence="8">GDSL esterase/lipase</fullName>
    </recommendedName>
</protein>
<dbReference type="PANTHER" id="PTHR22835">
    <property type="entry name" value="ZINC FINGER FYVE DOMAIN CONTAINING PROTEIN"/>
    <property type="match status" value="1"/>
</dbReference>
<evidence type="ECO:0000313" key="7">
    <source>
        <dbReference type="Proteomes" id="UP000807115"/>
    </source>
</evidence>
<dbReference type="Gene3D" id="3.40.50.1110">
    <property type="entry name" value="SGNH hydrolase"/>
    <property type="match status" value="1"/>
</dbReference>
<dbReference type="GO" id="GO:0016788">
    <property type="term" value="F:hydrolase activity, acting on ester bonds"/>
    <property type="evidence" value="ECO:0007669"/>
    <property type="project" value="InterPro"/>
</dbReference>
<evidence type="ECO:0000256" key="2">
    <source>
        <dbReference type="ARBA" id="ARBA00022729"/>
    </source>
</evidence>
<comment type="caution">
    <text evidence="6">The sequence shown here is derived from an EMBL/GenBank/DDBJ whole genome shotgun (WGS) entry which is preliminary data.</text>
</comment>
<dbReference type="AlphaFoldDB" id="A0A921RBJ1"/>
<dbReference type="Pfam" id="PF00657">
    <property type="entry name" value="Lipase_GDSL"/>
    <property type="match status" value="1"/>
</dbReference>
<evidence type="ECO:0008006" key="8">
    <source>
        <dbReference type="Google" id="ProtNLM"/>
    </source>
</evidence>
<reference evidence="6" key="2">
    <citation type="submission" date="2020-10" db="EMBL/GenBank/DDBJ databases">
        <authorList>
            <person name="Cooper E.A."/>
            <person name="Brenton Z.W."/>
            <person name="Flinn B.S."/>
            <person name="Jenkins J."/>
            <person name="Shu S."/>
            <person name="Flowers D."/>
            <person name="Luo F."/>
            <person name="Wang Y."/>
            <person name="Xia P."/>
            <person name="Barry K."/>
            <person name="Daum C."/>
            <person name="Lipzen A."/>
            <person name="Yoshinaga Y."/>
            <person name="Schmutz J."/>
            <person name="Saski C."/>
            <person name="Vermerris W."/>
            <person name="Kresovich S."/>
        </authorList>
    </citation>
    <scope>NUCLEOTIDE SEQUENCE</scope>
</reference>
<keyword evidence="3" id="KW-0378">Hydrolase</keyword>
<dbReference type="KEGG" id="sbi:8079510"/>
<dbReference type="InterPro" id="IPR001087">
    <property type="entry name" value="GDSL"/>
</dbReference>
<accession>A0A921RBJ1</accession>
<name>A0A921RBJ1_SORBI</name>
<dbReference type="Proteomes" id="UP000807115">
    <property type="component" value="Chromosome 3"/>
</dbReference>
<feature type="chain" id="PRO_5037483302" description="GDSL esterase/lipase" evidence="5">
    <location>
        <begin position="24"/>
        <end position="381"/>
    </location>
</feature>
<reference evidence="6" key="1">
    <citation type="journal article" date="2019" name="BMC Genomics">
        <title>A new reference genome for Sorghum bicolor reveals high levels of sequence similarity between sweet and grain genotypes: implications for the genetics of sugar metabolism.</title>
        <authorList>
            <person name="Cooper E.A."/>
            <person name="Brenton Z.W."/>
            <person name="Flinn B.S."/>
            <person name="Jenkins J."/>
            <person name="Shu S."/>
            <person name="Flowers D."/>
            <person name="Luo F."/>
            <person name="Wang Y."/>
            <person name="Xia P."/>
            <person name="Barry K."/>
            <person name="Daum C."/>
            <person name="Lipzen A."/>
            <person name="Yoshinaga Y."/>
            <person name="Schmutz J."/>
            <person name="Saski C."/>
            <person name="Vermerris W."/>
            <person name="Kresovich S."/>
        </authorList>
    </citation>
    <scope>NUCLEOTIDE SEQUENCE</scope>
</reference>
<evidence type="ECO:0000313" key="6">
    <source>
        <dbReference type="EMBL" id="KAG0535935.1"/>
    </source>
</evidence>
<evidence type="ECO:0000256" key="5">
    <source>
        <dbReference type="SAM" id="SignalP"/>
    </source>
</evidence>
<dbReference type="InterPro" id="IPR036514">
    <property type="entry name" value="SGNH_hydro_sf"/>
</dbReference>
<proteinExistence type="inferred from homology"/>
<evidence type="ECO:0000256" key="1">
    <source>
        <dbReference type="ARBA" id="ARBA00008668"/>
    </source>
</evidence>
<sequence>MMSRIAAAAATVLLLIVSGQVHGTDAGGYRPKRFFNAIFSFGNSYADTGNFVRLAAPIIPIIPFNNLPYGVTFFRRPTGRASNGRIILDFIAQAFGLPFVPPSLDRTQNFSKGANFAVVGATALDLSYFLEHNITSVPPFNSSFGVQIGWFEQLKPSLCDTPKQCDEYLGRSLFVMGEFGGNDYVFLLAANKTVEETRAYVPTVVKAIADGVERLIKLGAKRIVVPGNLPTGCIPIILTLYASPNKSDYDKYGCLDKFNGLARYHNRLLRREVRALQKKYKLTTTKIAFADYFRPIVKFLQKPAKFGFNGGTALVACCGAGGRYNYNATAACGLPGATACADVSRALNWDGIHLTDKAYGNIAAAWLRGPYAEPTILDLAH</sequence>
<dbReference type="OrthoDB" id="779507at2759"/>
<dbReference type="CDD" id="cd01837">
    <property type="entry name" value="SGNH_plant_lipase_like"/>
    <property type="match status" value="1"/>
</dbReference>
<feature type="signal peptide" evidence="5">
    <location>
        <begin position="1"/>
        <end position="23"/>
    </location>
</feature>
<dbReference type="InterPro" id="IPR035669">
    <property type="entry name" value="SGNH_plant_lipase-like"/>
</dbReference>
<dbReference type="Gramene" id="EES02253">
    <property type="protein sequence ID" value="EES02253"/>
    <property type="gene ID" value="SORBI_3003G020500"/>
</dbReference>
<evidence type="ECO:0000256" key="3">
    <source>
        <dbReference type="ARBA" id="ARBA00022801"/>
    </source>
</evidence>
<organism evidence="6 7">
    <name type="scientific">Sorghum bicolor</name>
    <name type="common">Sorghum</name>
    <name type="synonym">Sorghum vulgare</name>
    <dbReference type="NCBI Taxonomy" id="4558"/>
    <lineage>
        <taxon>Eukaryota</taxon>
        <taxon>Viridiplantae</taxon>
        <taxon>Streptophyta</taxon>
        <taxon>Embryophyta</taxon>
        <taxon>Tracheophyta</taxon>
        <taxon>Spermatophyta</taxon>
        <taxon>Magnoliopsida</taxon>
        <taxon>Liliopsida</taxon>
        <taxon>Poales</taxon>
        <taxon>Poaceae</taxon>
        <taxon>PACMAD clade</taxon>
        <taxon>Panicoideae</taxon>
        <taxon>Andropogonodae</taxon>
        <taxon>Andropogoneae</taxon>
        <taxon>Sorghinae</taxon>
        <taxon>Sorghum</taxon>
    </lineage>
</organism>
<gene>
    <name evidence="6" type="ORF">BDA96_03G020500</name>
</gene>